<proteinExistence type="predicted"/>
<organism evidence="1 2">
    <name type="scientific">Gimesia benthica</name>
    <dbReference type="NCBI Taxonomy" id="2608982"/>
    <lineage>
        <taxon>Bacteria</taxon>
        <taxon>Pseudomonadati</taxon>
        <taxon>Planctomycetota</taxon>
        <taxon>Planctomycetia</taxon>
        <taxon>Planctomycetales</taxon>
        <taxon>Planctomycetaceae</taxon>
        <taxon>Gimesia</taxon>
    </lineage>
</organism>
<dbReference type="EMBL" id="CP043930">
    <property type="protein sequence ID" value="QGQ21994.1"/>
    <property type="molecule type" value="Genomic_DNA"/>
</dbReference>
<dbReference type="RefSeq" id="WP_155363085.1">
    <property type="nucleotide sequence ID" value="NZ_CP043930.1"/>
</dbReference>
<reference evidence="1 2" key="1">
    <citation type="submission" date="2019-09" db="EMBL/GenBank/DDBJ databases">
        <title>Gimesia benthica sp. nov., a novel bacterium isolated from deep-sea water of the Northwest Indian Ocean.</title>
        <authorList>
            <person name="Dai X."/>
        </authorList>
    </citation>
    <scope>NUCLEOTIDE SEQUENCE [LARGE SCALE GENOMIC DNA]</scope>
    <source>
        <strain evidence="1 2">E7</strain>
    </source>
</reference>
<name>A0A6I6A6F8_9PLAN</name>
<accession>A0A6I6A6F8</accession>
<gene>
    <name evidence="1" type="ORF">F1728_04485</name>
</gene>
<dbReference type="Proteomes" id="UP000427281">
    <property type="component" value="Chromosome"/>
</dbReference>
<sequence length="248" mass="28930">MTEEDRQIIIDAILEILLPEDHQYLGSVHENPSSSEPGIWVEINRSRAFFGTTVKAAIFTAGQMDWWYPLRDGKLLKDDYEWFELRATLGDNWKASEPRLMKTESRTRVALNIQMETGIPEHEPDYLASQISNPQNSELDTDYWEDDPLMQIEFLRVKGWEGLWFLDENKTTFRIIRLSGTHEGYRVYMGEFRENNSVREYDVVARLTIDEDDHIVKLEFLGQNPDCPEVVLEQTDDGQIQVKNIELG</sequence>
<dbReference type="AlphaFoldDB" id="A0A6I6A6F8"/>
<evidence type="ECO:0000313" key="1">
    <source>
        <dbReference type="EMBL" id="QGQ21994.1"/>
    </source>
</evidence>
<evidence type="ECO:0000313" key="2">
    <source>
        <dbReference type="Proteomes" id="UP000427281"/>
    </source>
</evidence>
<keyword evidence="2" id="KW-1185">Reference proteome</keyword>
<dbReference type="KEGG" id="gim:F1728_04485"/>
<protein>
    <submittedName>
        <fullName evidence="1">Uncharacterized protein</fullName>
    </submittedName>
</protein>